<dbReference type="EMBL" id="CP012159">
    <property type="protein sequence ID" value="AKT43748.1"/>
    <property type="molecule type" value="Genomic_DNA"/>
</dbReference>
<reference evidence="1 2" key="1">
    <citation type="submission" date="2015-07" db="EMBL/GenBank/DDBJ databases">
        <title>Genome analysis of myxobacterium Chondromyces crocatus Cm c5 reveals a high potential for natural compound synthesis and the genetic basis for the loss of fruiting body formation.</title>
        <authorList>
            <person name="Zaburannyi N."/>
            <person name="Bunk B."/>
            <person name="Maier J."/>
            <person name="Overmann J."/>
            <person name="Mueller R."/>
        </authorList>
    </citation>
    <scope>NUCLEOTIDE SEQUENCE [LARGE SCALE GENOMIC DNA]</scope>
    <source>
        <strain evidence="1 2">Cm c5</strain>
    </source>
</reference>
<accession>A0A0K1ET01</accession>
<dbReference type="KEGG" id="ccro:CMC5_079840"/>
<evidence type="ECO:0000313" key="1">
    <source>
        <dbReference type="EMBL" id="AKT43748.1"/>
    </source>
</evidence>
<sequence length="101" mass="11664">MACEIWLEFECWEASAERDFFNMHIKLPDGTSYALNVWTFAYAARALEDVRDEMGPPYYSKGPDLLVEVAERESLQKIAERLVAEGQLLPVWRVTNEPIEP</sequence>
<evidence type="ECO:0000313" key="2">
    <source>
        <dbReference type="Proteomes" id="UP000067626"/>
    </source>
</evidence>
<dbReference type="RefSeq" id="WP_050435174.1">
    <property type="nucleotide sequence ID" value="NZ_CP012159.1"/>
</dbReference>
<dbReference type="AlphaFoldDB" id="A0A0K1ET01"/>
<organism evidence="1 2">
    <name type="scientific">Chondromyces crocatus</name>
    <dbReference type="NCBI Taxonomy" id="52"/>
    <lineage>
        <taxon>Bacteria</taxon>
        <taxon>Pseudomonadati</taxon>
        <taxon>Myxococcota</taxon>
        <taxon>Polyangia</taxon>
        <taxon>Polyangiales</taxon>
        <taxon>Polyangiaceae</taxon>
        <taxon>Chondromyces</taxon>
    </lineage>
</organism>
<dbReference type="Proteomes" id="UP000067626">
    <property type="component" value="Chromosome"/>
</dbReference>
<dbReference type="STRING" id="52.CMC5_079840"/>
<dbReference type="OrthoDB" id="678165at2"/>
<protein>
    <submittedName>
        <fullName evidence="1">Uncharacterized protein</fullName>
    </submittedName>
</protein>
<name>A0A0K1ET01_CHOCO</name>
<proteinExistence type="predicted"/>
<keyword evidence="2" id="KW-1185">Reference proteome</keyword>
<gene>
    <name evidence="1" type="ORF">CMC5_079840</name>
</gene>